<comment type="caution">
    <text evidence="8">The sequence shown here is derived from an EMBL/GenBank/DDBJ whole genome shotgun (WGS) entry which is preliminary data.</text>
</comment>
<reference evidence="8 9" key="1">
    <citation type="submission" date="2019-03" db="EMBL/GenBank/DDBJ databases">
        <title>Sequencing the genomes of 1000 actinobacteria strains.</title>
        <authorList>
            <person name="Klenk H.-P."/>
        </authorList>
    </citation>
    <scope>NUCLEOTIDE SEQUENCE [LARGE SCALE GENOMIC DNA]</scope>
    <source>
        <strain evidence="8 9">DSM 18936</strain>
    </source>
</reference>
<dbReference type="InterPro" id="IPR001663">
    <property type="entry name" value="Rng_hydr_dOase-A"/>
</dbReference>
<dbReference type="RefSeq" id="WP_133870437.1">
    <property type="nucleotide sequence ID" value="NZ_SOAU01000001.1"/>
</dbReference>
<dbReference type="PROSITE" id="PS51296">
    <property type="entry name" value="RIESKE"/>
    <property type="match status" value="1"/>
</dbReference>
<keyword evidence="5" id="KW-0408">Iron</keyword>
<dbReference type="GO" id="GO:0004497">
    <property type="term" value="F:monooxygenase activity"/>
    <property type="evidence" value="ECO:0007669"/>
    <property type="project" value="UniProtKB-ARBA"/>
</dbReference>
<gene>
    <name evidence="8" type="ORF">BDK89_3823</name>
</gene>
<keyword evidence="3" id="KW-0479">Metal-binding</keyword>
<keyword evidence="9" id="KW-1185">Reference proteome</keyword>
<keyword evidence="6" id="KW-0411">Iron-sulfur</keyword>
<evidence type="ECO:0000313" key="9">
    <source>
        <dbReference type="Proteomes" id="UP000294558"/>
    </source>
</evidence>
<dbReference type="GO" id="GO:0016705">
    <property type="term" value="F:oxidoreductase activity, acting on paired donors, with incorporation or reduction of molecular oxygen"/>
    <property type="evidence" value="ECO:0007669"/>
    <property type="project" value="UniProtKB-ARBA"/>
</dbReference>
<dbReference type="Pfam" id="PF00848">
    <property type="entry name" value="Ring_hydroxyl_A"/>
    <property type="match status" value="1"/>
</dbReference>
<dbReference type="PANTHER" id="PTHR43756">
    <property type="entry name" value="CHOLINE MONOOXYGENASE, CHLOROPLASTIC"/>
    <property type="match status" value="1"/>
</dbReference>
<dbReference type="Gene3D" id="2.102.10.10">
    <property type="entry name" value="Rieske [2Fe-2S] iron-sulphur domain"/>
    <property type="match status" value="1"/>
</dbReference>
<dbReference type="PANTHER" id="PTHR43756:SF5">
    <property type="entry name" value="CHOLINE MONOOXYGENASE, CHLOROPLASTIC"/>
    <property type="match status" value="1"/>
</dbReference>
<keyword evidence="4" id="KW-0560">Oxidoreductase</keyword>
<dbReference type="InterPro" id="IPR015879">
    <property type="entry name" value="Ring_hydroxy_dOase_asu_C_dom"/>
</dbReference>
<dbReference type="OrthoDB" id="5243643at2"/>
<dbReference type="GO" id="GO:0005506">
    <property type="term" value="F:iron ion binding"/>
    <property type="evidence" value="ECO:0007669"/>
    <property type="project" value="InterPro"/>
</dbReference>
<accession>A0A4R7I5V4</accession>
<dbReference type="InterPro" id="IPR036922">
    <property type="entry name" value="Rieske_2Fe-2S_sf"/>
</dbReference>
<dbReference type="SUPFAM" id="SSF55961">
    <property type="entry name" value="Bet v1-like"/>
    <property type="match status" value="1"/>
</dbReference>
<dbReference type="Gene3D" id="3.90.380.10">
    <property type="entry name" value="Naphthalene 1,2-dioxygenase Alpha Subunit, Chain A, domain 1"/>
    <property type="match status" value="2"/>
</dbReference>
<sequence length="387" mass="42739">MQREMELEIGDRINDLVVNGPAPATTGFTELDPAVYTDPERHAQEMAAIGGSPVAALASSELAAPGDFVTTTLAGVPVIVTRDRSGDVHAMRNVCAHRGATVETRASGSARIFSCGFHAWSYDLDGSLRSVSDPSLFSTEPCTQGLRTLGCEERHGIIWVTPDADAESRPIADWLGPEVDRMFTELGLGEMVHFAATEYDLGCNWKLLTDGFMEIYHLKYLHRDSIAPYFPANMTTIGDFGDHFGGWLPKNRFLKELAERPREQWEVLRHLTGAFILVPGTVVQWQAGHVELFSLRPHPTDPTRTIARLTMMVPADRIDETELWQRNWERVCVTIPDEDFAAAVEVQANIDAGAVDTLRIGANEHGIARHIEAVTRVSVARREPALS</sequence>
<name>A0A4R7I5V4_9ACTN</name>
<protein>
    <submittedName>
        <fullName evidence="8">Phenylpropionate dioxygenase-like ring-hydroxylating dioxygenase large terminal subunit</fullName>
    </submittedName>
</protein>
<dbReference type="SUPFAM" id="SSF50022">
    <property type="entry name" value="ISP domain"/>
    <property type="match status" value="1"/>
</dbReference>
<dbReference type="GO" id="GO:0051213">
    <property type="term" value="F:dioxygenase activity"/>
    <property type="evidence" value="ECO:0007669"/>
    <property type="project" value="UniProtKB-KW"/>
</dbReference>
<keyword evidence="8" id="KW-0223">Dioxygenase</keyword>
<feature type="domain" description="Rieske" evidence="7">
    <location>
        <begin position="55"/>
        <end position="160"/>
    </location>
</feature>
<proteinExistence type="predicted"/>
<dbReference type="EMBL" id="SOAU01000001">
    <property type="protein sequence ID" value="TDT18206.1"/>
    <property type="molecule type" value="Genomic_DNA"/>
</dbReference>
<dbReference type="GO" id="GO:0051537">
    <property type="term" value="F:2 iron, 2 sulfur cluster binding"/>
    <property type="evidence" value="ECO:0007669"/>
    <property type="project" value="UniProtKB-KW"/>
</dbReference>
<evidence type="ECO:0000256" key="3">
    <source>
        <dbReference type="ARBA" id="ARBA00022723"/>
    </source>
</evidence>
<evidence type="ECO:0000256" key="1">
    <source>
        <dbReference type="ARBA" id="ARBA00001962"/>
    </source>
</evidence>
<evidence type="ECO:0000256" key="5">
    <source>
        <dbReference type="ARBA" id="ARBA00023004"/>
    </source>
</evidence>
<evidence type="ECO:0000313" key="8">
    <source>
        <dbReference type="EMBL" id="TDT18206.1"/>
    </source>
</evidence>
<dbReference type="CDD" id="cd03469">
    <property type="entry name" value="Rieske_RO_Alpha_N"/>
    <property type="match status" value="1"/>
</dbReference>
<dbReference type="AlphaFoldDB" id="A0A4R7I5V4"/>
<evidence type="ECO:0000256" key="4">
    <source>
        <dbReference type="ARBA" id="ARBA00023002"/>
    </source>
</evidence>
<dbReference type="InterPro" id="IPR017941">
    <property type="entry name" value="Rieske_2Fe-2S"/>
</dbReference>
<organism evidence="8 9">
    <name type="scientific">Ilumatobacter fluminis</name>
    <dbReference type="NCBI Taxonomy" id="467091"/>
    <lineage>
        <taxon>Bacteria</taxon>
        <taxon>Bacillati</taxon>
        <taxon>Actinomycetota</taxon>
        <taxon>Acidimicrobiia</taxon>
        <taxon>Acidimicrobiales</taxon>
        <taxon>Ilumatobacteraceae</taxon>
        <taxon>Ilumatobacter</taxon>
    </lineage>
</organism>
<keyword evidence="2" id="KW-0001">2Fe-2S</keyword>
<dbReference type="Proteomes" id="UP000294558">
    <property type="component" value="Unassembled WGS sequence"/>
</dbReference>
<dbReference type="Pfam" id="PF00355">
    <property type="entry name" value="Rieske"/>
    <property type="match status" value="1"/>
</dbReference>
<comment type="cofactor">
    <cofactor evidence="1">
        <name>Fe cation</name>
        <dbReference type="ChEBI" id="CHEBI:24875"/>
    </cofactor>
</comment>
<evidence type="ECO:0000256" key="2">
    <source>
        <dbReference type="ARBA" id="ARBA00022714"/>
    </source>
</evidence>
<evidence type="ECO:0000259" key="7">
    <source>
        <dbReference type="PROSITE" id="PS51296"/>
    </source>
</evidence>
<evidence type="ECO:0000256" key="6">
    <source>
        <dbReference type="ARBA" id="ARBA00023014"/>
    </source>
</evidence>
<dbReference type="PRINTS" id="PR00090">
    <property type="entry name" value="RNGDIOXGNASE"/>
</dbReference>